<feature type="domain" description="Ribosome maturation protein SDO1/SBDS N-terminal" evidence="2">
    <location>
        <begin position="7"/>
        <end position="93"/>
    </location>
</feature>
<evidence type="ECO:0000259" key="3">
    <source>
        <dbReference type="Pfam" id="PF09377"/>
    </source>
</evidence>
<dbReference type="Pfam" id="PF09377">
    <property type="entry name" value="SBDS_domain_II"/>
    <property type="match status" value="1"/>
</dbReference>
<keyword evidence="7" id="KW-1185">Reference proteome</keyword>
<dbReference type="InterPro" id="IPR046928">
    <property type="entry name" value="SDO1/SBDS_C"/>
</dbReference>
<dbReference type="GeneID" id="1458382"/>
<sequence length="233" mass="26255">MTKKEEYVIARYEHGGERFEILVKPKEANELKSGKSISLSDVVVSDEIYKDVKKGLKASPSALKKVFGTTDFEEIARQIILKGEIQVTAEQRKEMIENKKKQIIDYISRNAIDPKTHLPIPRTRIEMAMEQARVQIDPNKDVEGQALQIIKEIAKVIPIKVAKALIEIKVDPKHSSKVKSQLHNLGEVKKTNWLGDGTLIAELEIPAGMQQEVIDKLNSLTKGEVEVKILQVK</sequence>
<protein>
    <submittedName>
        <fullName evidence="6">Ribosome assembly factor SBDS</fullName>
    </submittedName>
    <submittedName>
        <fullName evidence="5">Ribosome maturation protein SDO1</fullName>
    </submittedName>
</protein>
<dbReference type="GO" id="GO:0042256">
    <property type="term" value="P:cytosolic ribosome assembly"/>
    <property type="evidence" value="ECO:0007669"/>
    <property type="project" value="InterPro"/>
</dbReference>
<dbReference type="OrthoDB" id="84504at2157"/>
<dbReference type="Gene3D" id="3.30.1250.10">
    <property type="entry name" value="Ribosome maturation protein SBDS, N-terminal domain"/>
    <property type="match status" value="1"/>
</dbReference>
<dbReference type="InterPro" id="IPR018978">
    <property type="entry name" value="SDO1/SBDS_central"/>
</dbReference>
<dbReference type="InterPro" id="IPR037188">
    <property type="entry name" value="Sdo1/SBDS_central_sf"/>
</dbReference>
<dbReference type="EMBL" id="CP045484">
    <property type="protein sequence ID" value="QGR16099.1"/>
    <property type="molecule type" value="Genomic_DNA"/>
</dbReference>
<evidence type="ECO:0000313" key="8">
    <source>
        <dbReference type="Proteomes" id="UP000582213"/>
    </source>
</evidence>
<accession>A0A650CE95</accession>
<proteinExistence type="inferred from homology"/>
<dbReference type="Gene3D" id="1.10.10.900">
    <property type="entry name" value="SBDS protein C-terminal domain, subdomain 1"/>
    <property type="match status" value="1"/>
</dbReference>
<dbReference type="RefSeq" id="WP_010978418.1">
    <property type="nucleotide sequence ID" value="NZ_AP031374.1"/>
</dbReference>
<evidence type="ECO:0000256" key="1">
    <source>
        <dbReference type="ARBA" id="ARBA00007433"/>
    </source>
</evidence>
<dbReference type="Gene3D" id="3.30.70.240">
    <property type="match status" value="1"/>
</dbReference>
<dbReference type="Pfam" id="PF20268">
    <property type="entry name" value="SBDS_C"/>
    <property type="match status" value="1"/>
</dbReference>
<dbReference type="SUPFAM" id="SSF109728">
    <property type="entry name" value="Hypothetical protein AF0491, middle domain"/>
    <property type="match status" value="1"/>
</dbReference>
<dbReference type="SUPFAM" id="SSF54980">
    <property type="entry name" value="EF-G C-terminal domain-like"/>
    <property type="match status" value="1"/>
</dbReference>
<reference evidence="5 8" key="2">
    <citation type="submission" date="2020-08" db="EMBL/GenBank/DDBJ databases">
        <title>Genomic Encyclopedia of Type Strains, Phase IV (KMG-IV): sequencing the most valuable type-strain genomes for metagenomic binning, comparative biology and taxonomic classification.</title>
        <authorList>
            <person name="Goeker M."/>
        </authorList>
    </citation>
    <scope>NUCLEOTIDE SEQUENCE [LARGE SCALE GENOMIC DNA]</scope>
    <source>
        <strain evidence="5 8">DSM 12421</strain>
    </source>
</reference>
<dbReference type="SUPFAM" id="SSF89895">
    <property type="entry name" value="FYSH domain"/>
    <property type="match status" value="1"/>
</dbReference>
<dbReference type="Proteomes" id="UP000582213">
    <property type="component" value="Unassembled WGS sequence"/>
</dbReference>
<dbReference type="InterPro" id="IPR039100">
    <property type="entry name" value="Sdo1/SBDS-like"/>
</dbReference>
<dbReference type="Proteomes" id="UP000427373">
    <property type="component" value="Chromosome"/>
</dbReference>
<evidence type="ECO:0000313" key="7">
    <source>
        <dbReference type="Proteomes" id="UP000427373"/>
    </source>
</evidence>
<dbReference type="InterPro" id="IPR036786">
    <property type="entry name" value="Ribosome_mat_SBDS_N_sf"/>
</dbReference>
<name>A0A650CE95_SULOH</name>
<dbReference type="PANTHER" id="PTHR10927:SF4">
    <property type="entry name" value="RIBOSOME MATURATION PROTEIN SDO1 HOMOLOG"/>
    <property type="match status" value="1"/>
</dbReference>
<dbReference type="InterPro" id="IPR035647">
    <property type="entry name" value="EFG_III/V"/>
</dbReference>
<dbReference type="AlphaFoldDB" id="A0A650CE95"/>
<comment type="similarity">
    <text evidence="1">Belongs to the SDO1/SBDS family.</text>
</comment>
<dbReference type="InterPro" id="IPR019783">
    <property type="entry name" value="SDO1/SBDS_N"/>
</dbReference>
<feature type="domain" description="Ribosome maturation protein SDO1/SBDS C-terminal" evidence="4">
    <location>
        <begin position="165"/>
        <end position="231"/>
    </location>
</feature>
<reference evidence="6 7" key="1">
    <citation type="submission" date="2019-10" db="EMBL/GenBank/DDBJ databases">
        <title>Genome Sequences from Six Type Strain Members of the Archaeal Family Sulfolobaceae: Acidianus ambivalens, Acidianus infernus, Metallosphaera prunae, Stygiolobus azoricus, Sulfolobus metallicus, and Sulfurisphaera ohwakuensis.</title>
        <authorList>
            <person name="Counts J.A."/>
            <person name="Kelly R.M."/>
        </authorList>
    </citation>
    <scope>NUCLEOTIDE SEQUENCE [LARGE SCALE GENOMIC DNA]</scope>
    <source>
        <strain evidence="6 7">TA-1</strain>
    </source>
</reference>
<dbReference type="PANTHER" id="PTHR10927">
    <property type="entry name" value="RIBOSOME MATURATION PROTEIN SBDS"/>
    <property type="match status" value="1"/>
</dbReference>
<evidence type="ECO:0000259" key="4">
    <source>
        <dbReference type="Pfam" id="PF20268"/>
    </source>
</evidence>
<dbReference type="Pfam" id="PF01172">
    <property type="entry name" value="SBDS_N"/>
    <property type="match status" value="1"/>
</dbReference>
<evidence type="ECO:0000313" key="6">
    <source>
        <dbReference type="EMBL" id="QGR16099.1"/>
    </source>
</evidence>
<dbReference type="InterPro" id="IPR002140">
    <property type="entry name" value="Sdo1/SBDS"/>
</dbReference>
<gene>
    <name evidence="6" type="ORF">D1869_02015</name>
    <name evidence="5" type="ORF">HNQ62_000707</name>
</gene>
<dbReference type="KEGG" id="soh:D1869_02015"/>
<dbReference type="EMBL" id="JACHFY010000002">
    <property type="protein sequence ID" value="MBB5252974.1"/>
    <property type="molecule type" value="Genomic_DNA"/>
</dbReference>
<dbReference type="NCBIfam" id="TIGR00291">
    <property type="entry name" value="RNA_SBDS"/>
    <property type="match status" value="1"/>
</dbReference>
<evidence type="ECO:0000313" key="5">
    <source>
        <dbReference type="EMBL" id="MBB5252974.1"/>
    </source>
</evidence>
<feature type="domain" description="Ribosome maturation protein SDO1/SBDS central" evidence="3">
    <location>
        <begin position="101"/>
        <end position="162"/>
    </location>
</feature>
<organism evidence="6 7">
    <name type="scientific">Sulfurisphaera ohwakuensis</name>
    <dbReference type="NCBI Taxonomy" id="69656"/>
    <lineage>
        <taxon>Archaea</taxon>
        <taxon>Thermoproteota</taxon>
        <taxon>Thermoprotei</taxon>
        <taxon>Sulfolobales</taxon>
        <taxon>Sulfolobaceae</taxon>
        <taxon>Sulfurisphaera</taxon>
    </lineage>
</organism>
<evidence type="ECO:0000259" key="2">
    <source>
        <dbReference type="Pfam" id="PF01172"/>
    </source>
</evidence>